<dbReference type="AlphaFoldDB" id="A0A2S2C231"/>
<protein>
    <submittedName>
        <fullName evidence="2">Uncharacterized protein</fullName>
    </submittedName>
</protein>
<feature type="compositionally biased region" description="Basic residues" evidence="1">
    <location>
        <begin position="1"/>
        <end position="10"/>
    </location>
</feature>
<dbReference type="KEGG" id="roz:CBI38_28670"/>
<keyword evidence="3" id="KW-1185">Reference proteome</keyword>
<dbReference type="EMBL" id="CP021354">
    <property type="protein sequence ID" value="AWK74945.1"/>
    <property type="molecule type" value="Genomic_DNA"/>
</dbReference>
<proteinExistence type="predicted"/>
<evidence type="ECO:0000256" key="1">
    <source>
        <dbReference type="SAM" id="MobiDB-lite"/>
    </source>
</evidence>
<feature type="region of interest" description="Disordered" evidence="1">
    <location>
        <begin position="1"/>
        <end position="80"/>
    </location>
</feature>
<reference evidence="2 3" key="1">
    <citation type="submission" date="2017-05" db="EMBL/GenBank/DDBJ databases">
        <title>Isolation of Rhodococcus sp. S2-17 biodegrading of BP-3.</title>
        <authorList>
            <person name="Lee Y."/>
            <person name="Kim K.H."/>
            <person name="Chun B.H."/>
            <person name="Jung H.S."/>
            <person name="Jeon C.O."/>
        </authorList>
    </citation>
    <scope>NUCLEOTIDE SEQUENCE [LARGE SCALE GENOMIC DNA]</scope>
    <source>
        <strain evidence="2 3">S2-17</strain>
    </source>
</reference>
<organism evidence="2 3">
    <name type="scientific">Rhodococcus oxybenzonivorans</name>
    <dbReference type="NCBI Taxonomy" id="1990687"/>
    <lineage>
        <taxon>Bacteria</taxon>
        <taxon>Bacillati</taxon>
        <taxon>Actinomycetota</taxon>
        <taxon>Actinomycetes</taxon>
        <taxon>Mycobacteriales</taxon>
        <taxon>Nocardiaceae</taxon>
        <taxon>Rhodococcus</taxon>
    </lineage>
</organism>
<name>A0A2S2C231_9NOCA</name>
<accession>A0A2S2C231</accession>
<gene>
    <name evidence="2" type="ORF">CBI38_28670</name>
</gene>
<evidence type="ECO:0000313" key="2">
    <source>
        <dbReference type="EMBL" id="AWK74945.1"/>
    </source>
</evidence>
<sequence>MTIGSYRHRRSLNEPFSQEAARGRNRLPLHHQRRSVGEHKDLRASEAVESAGESATTSFDEAAPASFAGRSSRRWARSVT</sequence>
<feature type="compositionally biased region" description="Basic and acidic residues" evidence="1">
    <location>
        <begin position="35"/>
        <end position="46"/>
    </location>
</feature>
<feature type="compositionally biased region" description="Low complexity" evidence="1">
    <location>
        <begin position="47"/>
        <end position="58"/>
    </location>
</feature>
<dbReference type="Proteomes" id="UP000245711">
    <property type="component" value="Chromosome"/>
</dbReference>
<feature type="compositionally biased region" description="Basic residues" evidence="1">
    <location>
        <begin position="23"/>
        <end position="34"/>
    </location>
</feature>
<evidence type="ECO:0000313" key="3">
    <source>
        <dbReference type="Proteomes" id="UP000245711"/>
    </source>
</evidence>
<feature type="compositionally biased region" description="Basic residues" evidence="1">
    <location>
        <begin position="71"/>
        <end position="80"/>
    </location>
</feature>